<dbReference type="Proteomes" id="UP000184112">
    <property type="component" value="Unassembled WGS sequence"/>
</dbReference>
<gene>
    <name evidence="1" type="ORF">SAMN05444388_106209</name>
</gene>
<protein>
    <submittedName>
        <fullName evidence="1">Uncharacterized protein</fullName>
    </submittedName>
</protein>
<proteinExistence type="predicted"/>
<dbReference type="EMBL" id="FQWH01000006">
    <property type="protein sequence ID" value="SHH09718.1"/>
    <property type="molecule type" value="Genomic_DNA"/>
</dbReference>
<organism evidence="1 2">
    <name type="scientific">Flavobacterium johnsoniae</name>
    <name type="common">Cytophaga johnsonae</name>
    <dbReference type="NCBI Taxonomy" id="986"/>
    <lineage>
        <taxon>Bacteria</taxon>
        <taxon>Pseudomonadati</taxon>
        <taxon>Bacteroidota</taxon>
        <taxon>Flavobacteriia</taxon>
        <taxon>Flavobacteriales</taxon>
        <taxon>Flavobacteriaceae</taxon>
        <taxon>Flavobacterium</taxon>
    </lineage>
</organism>
<accession>A0A1M5Q6T7</accession>
<evidence type="ECO:0000313" key="2">
    <source>
        <dbReference type="Proteomes" id="UP000184112"/>
    </source>
</evidence>
<dbReference type="AlphaFoldDB" id="A0A1M5Q6T7"/>
<evidence type="ECO:0000313" key="1">
    <source>
        <dbReference type="EMBL" id="SHH09718.1"/>
    </source>
</evidence>
<sequence>MDENSSNLIDGSADILEYGIDFFTENEAVKDFPIIGIAVKIGFAVKSISDRIFLKKMERFLFEYSTVTSLEKSILHKKIQLSDTVKKKTGEAVILLLDRFSDLNKPYFLAQCFSAYIEGRLLFDDFIRLGNAIDLSHSSDLYDFIKTPNNQMILDRLLRTGMAEISKNASAMTQSGSSPIMLTTAKTELGEKFIELFTNIQHR</sequence>
<dbReference type="RefSeq" id="WP_073409945.1">
    <property type="nucleotide sequence ID" value="NZ_FQWH01000006.1"/>
</dbReference>
<reference evidence="1 2" key="1">
    <citation type="submission" date="2016-11" db="EMBL/GenBank/DDBJ databases">
        <authorList>
            <person name="Jaros S."/>
            <person name="Januszkiewicz K."/>
            <person name="Wedrychowicz H."/>
        </authorList>
    </citation>
    <scope>NUCLEOTIDE SEQUENCE [LARGE SCALE GENOMIC DNA]</scope>
    <source>
        <strain evidence="1 2">DSM 6792</strain>
    </source>
</reference>
<name>A0A1M5Q6T7_FLAJO</name>